<dbReference type="AlphaFoldDB" id="A0A9P6FXQ4"/>
<dbReference type="EMBL" id="JAABOA010000693">
    <property type="protein sequence ID" value="KAF9583454.1"/>
    <property type="molecule type" value="Genomic_DNA"/>
</dbReference>
<accession>A0A9P6FXQ4</accession>
<feature type="compositionally biased region" description="Basic and acidic residues" evidence="1">
    <location>
        <begin position="266"/>
        <end position="276"/>
    </location>
</feature>
<protein>
    <submittedName>
        <fullName evidence="2">Uncharacterized protein</fullName>
    </submittedName>
</protein>
<feature type="compositionally biased region" description="Basic and acidic residues" evidence="1">
    <location>
        <begin position="126"/>
        <end position="153"/>
    </location>
</feature>
<evidence type="ECO:0000313" key="3">
    <source>
        <dbReference type="Proteomes" id="UP000780801"/>
    </source>
</evidence>
<organism evidence="2 3">
    <name type="scientific">Lunasporangiospora selenospora</name>
    <dbReference type="NCBI Taxonomy" id="979761"/>
    <lineage>
        <taxon>Eukaryota</taxon>
        <taxon>Fungi</taxon>
        <taxon>Fungi incertae sedis</taxon>
        <taxon>Mucoromycota</taxon>
        <taxon>Mortierellomycotina</taxon>
        <taxon>Mortierellomycetes</taxon>
        <taxon>Mortierellales</taxon>
        <taxon>Mortierellaceae</taxon>
        <taxon>Lunasporangiospora</taxon>
    </lineage>
</organism>
<feature type="region of interest" description="Disordered" evidence="1">
    <location>
        <begin position="117"/>
        <end position="300"/>
    </location>
</feature>
<dbReference type="Proteomes" id="UP000780801">
    <property type="component" value="Unassembled WGS sequence"/>
</dbReference>
<name>A0A9P6FXQ4_9FUNG</name>
<evidence type="ECO:0000256" key="1">
    <source>
        <dbReference type="SAM" id="MobiDB-lite"/>
    </source>
</evidence>
<gene>
    <name evidence="2" type="ORF">BGW38_009426</name>
</gene>
<reference evidence="2" key="1">
    <citation type="journal article" date="2020" name="Fungal Divers.">
        <title>Resolving the Mortierellaceae phylogeny through synthesis of multi-gene phylogenetics and phylogenomics.</title>
        <authorList>
            <person name="Vandepol N."/>
            <person name="Liber J."/>
            <person name="Desiro A."/>
            <person name="Na H."/>
            <person name="Kennedy M."/>
            <person name="Barry K."/>
            <person name="Grigoriev I.V."/>
            <person name="Miller A.N."/>
            <person name="O'Donnell K."/>
            <person name="Stajich J.E."/>
            <person name="Bonito G."/>
        </authorList>
    </citation>
    <scope>NUCLEOTIDE SEQUENCE</scope>
    <source>
        <strain evidence="2">KOD1015</strain>
    </source>
</reference>
<evidence type="ECO:0000313" key="2">
    <source>
        <dbReference type="EMBL" id="KAF9583454.1"/>
    </source>
</evidence>
<feature type="compositionally biased region" description="Basic and acidic residues" evidence="1">
    <location>
        <begin position="205"/>
        <end position="226"/>
    </location>
</feature>
<proteinExistence type="predicted"/>
<sequence>MLSRAETNGLRDAGPVFAGVRESPSLRPHVLGEEEEYRTARIILNKTNRREDRGEDEMGELGGEEVDSLLDREVELVTPPRIPLPLMASSTSRRIGHGLKQHFKRLSIPYVQAIRQQQQSPLQQEQDQKLRERNRDVRRYLPLSKELREKFGDDGQDEGEEEACESWEKDQSGQMDTSRVESEVNGENPWPGPPIQTVRAARRSTQPERGTEIRSRTRTGSPERRWSLALFKGVAGTGKGRRKESWRPRSDGGAGEVEGRPFVARRRGEGADFRDGEEMDLGAKTRVYPGDEDSGSVASYRVAGGSQLRVTNPDNV</sequence>
<keyword evidence="3" id="KW-1185">Reference proteome</keyword>
<feature type="compositionally biased region" description="Acidic residues" evidence="1">
    <location>
        <begin position="154"/>
        <end position="165"/>
    </location>
</feature>
<comment type="caution">
    <text evidence="2">The sequence shown here is derived from an EMBL/GenBank/DDBJ whole genome shotgun (WGS) entry which is preliminary data.</text>
</comment>